<proteinExistence type="inferred from homology"/>
<keyword evidence="1" id="KW-0663">Pyridoxal phosphate</keyword>
<comment type="function">
    <text evidence="1">Pyridoxal 5'-phosphate (PLP)-binding protein, which may be involved in intracellular homeostatic regulation of pyridoxal 5'-phosphate (PLP), the active form of vitamin B6.</text>
</comment>
<dbReference type="PANTHER" id="PTHR10146">
    <property type="entry name" value="PROLINE SYNTHETASE CO-TRANSCRIBED BACTERIAL HOMOLOG PROTEIN"/>
    <property type="match status" value="1"/>
</dbReference>
<dbReference type="AlphaFoldDB" id="A0AAV1SKC2"/>
<dbReference type="NCBIfam" id="TIGR00044">
    <property type="entry name" value="YggS family pyridoxal phosphate-dependent enzyme"/>
    <property type="match status" value="1"/>
</dbReference>
<organism evidence="5 6">
    <name type="scientific">Dovyalis caffra</name>
    <dbReference type="NCBI Taxonomy" id="77055"/>
    <lineage>
        <taxon>Eukaryota</taxon>
        <taxon>Viridiplantae</taxon>
        <taxon>Streptophyta</taxon>
        <taxon>Embryophyta</taxon>
        <taxon>Tracheophyta</taxon>
        <taxon>Spermatophyta</taxon>
        <taxon>Magnoliopsida</taxon>
        <taxon>eudicotyledons</taxon>
        <taxon>Gunneridae</taxon>
        <taxon>Pentapetalae</taxon>
        <taxon>rosids</taxon>
        <taxon>fabids</taxon>
        <taxon>Malpighiales</taxon>
        <taxon>Salicaceae</taxon>
        <taxon>Flacourtieae</taxon>
        <taxon>Dovyalis</taxon>
    </lineage>
</organism>
<name>A0AAV1SKC2_9ROSI</name>
<dbReference type="Proteomes" id="UP001314170">
    <property type="component" value="Unassembled WGS sequence"/>
</dbReference>
<feature type="modified residue" description="N6-(pyridoxal phosphate)lysine" evidence="1">
    <location>
        <position position="71"/>
    </location>
</feature>
<feature type="region of interest" description="Disordered" evidence="3">
    <location>
        <begin position="1"/>
        <end position="32"/>
    </location>
</feature>
<reference evidence="5 6" key="1">
    <citation type="submission" date="2024-01" db="EMBL/GenBank/DDBJ databases">
        <authorList>
            <person name="Waweru B."/>
        </authorList>
    </citation>
    <scope>NUCLEOTIDE SEQUENCE [LARGE SCALE GENOMIC DNA]</scope>
</reference>
<dbReference type="InterPro" id="IPR001608">
    <property type="entry name" value="Ala_racemase_N"/>
</dbReference>
<dbReference type="Pfam" id="PF01168">
    <property type="entry name" value="Ala_racemase_N"/>
    <property type="match status" value="1"/>
</dbReference>
<evidence type="ECO:0000256" key="2">
    <source>
        <dbReference type="RuleBase" id="RU004514"/>
    </source>
</evidence>
<dbReference type="PANTHER" id="PTHR10146:SF15">
    <property type="entry name" value="PYRIDOXAL PHOSPHATE HOMEOSTASIS PROTEIN"/>
    <property type="match status" value="1"/>
</dbReference>
<dbReference type="EMBL" id="CAWUPB010001184">
    <property type="protein sequence ID" value="CAK7351465.1"/>
    <property type="molecule type" value="Genomic_DNA"/>
</dbReference>
<evidence type="ECO:0000256" key="3">
    <source>
        <dbReference type="SAM" id="MobiDB-lite"/>
    </source>
</evidence>
<gene>
    <name evidence="5" type="ORF">DCAF_LOCUS23867</name>
</gene>
<keyword evidence="6" id="KW-1185">Reference proteome</keyword>
<dbReference type="SUPFAM" id="SSF51419">
    <property type="entry name" value="PLP-binding barrel"/>
    <property type="match status" value="1"/>
</dbReference>
<protein>
    <recommendedName>
        <fullName evidence="1">Pyridoxal phosphate homeostasis protein</fullName>
        <shortName evidence="1">PLP homeostasis protein</shortName>
    </recommendedName>
</protein>
<evidence type="ECO:0000259" key="4">
    <source>
        <dbReference type="Pfam" id="PF01168"/>
    </source>
</evidence>
<sequence length="329" mass="36513">MNSQDEEEPTTTDNNGSTKHEEGQVSDMSGTSAAMDKVAAAALRSVLQRVSQAAEKAARGSQQVRVVAVSKTKPVSLIKQVYDVGHRCFGENYVQEFIEKAPQLPEDIEWHFIGNLQSNKVKPLLASVPNLDMVESVDDEKIANHLDRGVGNLGRKPLKVLVQVNTSGEESKSGIEPSGCVELAKHVSQSCMNLQFCGLMTIGMLDYTSTPENFKALANCRSEVCKALGIPEEQCELSMGMSNDFEQAIEMGSTNVRIGSTIFGPRDRMEHWDVAYEFLKQNSLRTHRNLGIIIFTFATAQMFALCLQPKRENECSRWWKIYFQGIDLG</sequence>
<feature type="domain" description="Alanine racemase N-terminal" evidence="4">
    <location>
        <begin position="50"/>
        <end position="266"/>
    </location>
</feature>
<accession>A0AAV1SKC2</accession>
<dbReference type="PROSITE" id="PS01211">
    <property type="entry name" value="UPF0001"/>
    <property type="match status" value="1"/>
</dbReference>
<dbReference type="GO" id="GO:0030170">
    <property type="term" value="F:pyridoxal phosphate binding"/>
    <property type="evidence" value="ECO:0007669"/>
    <property type="project" value="UniProtKB-UniRule"/>
</dbReference>
<comment type="similarity">
    <text evidence="1 2">Belongs to the pyridoxal phosphate-binding protein YggS/PROSC family.</text>
</comment>
<feature type="compositionally biased region" description="Acidic residues" evidence="3">
    <location>
        <begin position="1"/>
        <end position="10"/>
    </location>
</feature>
<dbReference type="HAMAP" id="MF_02087">
    <property type="entry name" value="PLP_homeostasis"/>
    <property type="match status" value="1"/>
</dbReference>
<dbReference type="Gene3D" id="3.20.20.10">
    <property type="entry name" value="Alanine racemase"/>
    <property type="match status" value="1"/>
</dbReference>
<dbReference type="InterPro" id="IPR029066">
    <property type="entry name" value="PLP-binding_barrel"/>
</dbReference>
<evidence type="ECO:0000256" key="1">
    <source>
        <dbReference type="HAMAP-Rule" id="MF_03225"/>
    </source>
</evidence>
<evidence type="ECO:0000313" key="5">
    <source>
        <dbReference type="EMBL" id="CAK7351465.1"/>
    </source>
</evidence>
<evidence type="ECO:0000313" key="6">
    <source>
        <dbReference type="Proteomes" id="UP001314170"/>
    </source>
</evidence>
<dbReference type="CDD" id="cd06822">
    <property type="entry name" value="PLPDE_III_YBL036c_euk"/>
    <property type="match status" value="1"/>
</dbReference>
<dbReference type="InterPro" id="IPR011078">
    <property type="entry name" value="PyrdxlP_homeostasis"/>
</dbReference>
<comment type="caution">
    <text evidence="5">The sequence shown here is derived from an EMBL/GenBank/DDBJ whole genome shotgun (WGS) entry which is preliminary data.</text>
</comment>
<dbReference type="FunFam" id="3.20.20.10:FF:000014">
    <property type="entry name" value="Pyridoxal phosphate homeostasis protein"/>
    <property type="match status" value="1"/>
</dbReference>